<dbReference type="InterPro" id="IPR024529">
    <property type="entry name" value="ECF_trnsprt_substrate-spec"/>
</dbReference>
<feature type="transmembrane region" description="Helical" evidence="9">
    <location>
        <begin position="121"/>
        <end position="140"/>
    </location>
</feature>
<keyword evidence="6 9" id="KW-1133">Transmembrane helix</keyword>
<evidence type="ECO:0000256" key="1">
    <source>
        <dbReference type="ARBA" id="ARBA00004651"/>
    </source>
</evidence>
<dbReference type="PANTHER" id="PTHR38438:SF1">
    <property type="entry name" value="RIBOFLAVIN TRANSPORTER RIBU"/>
    <property type="match status" value="1"/>
</dbReference>
<feature type="transmembrane region" description="Helical" evidence="9">
    <location>
        <begin position="91"/>
        <end position="109"/>
    </location>
</feature>
<keyword evidence="11" id="KW-1185">Reference proteome</keyword>
<sequence length="201" mass="21836">MKEEKILATTTKQSSHLLKLIILALLGTISMMLMFLNFPLPMLPQYLKVDFSEVPALIAALIFSPGAGIIVEAVKNLLYLIYTGAGDPIGIASNFLAGVLFIVPVSMLYHKFKGVKSLVSGLVTGTVVMAVGMGLLNYFVLLPAYSLFMGWESMSDQVKLVTVTAGILPFNVIKGIVIGALFVPLFIKLKPWLEKKRMAVS</sequence>
<evidence type="ECO:0000256" key="2">
    <source>
        <dbReference type="ARBA" id="ARBA00005540"/>
    </source>
</evidence>
<gene>
    <name evidence="10" type="ORF">ERJ70_13200</name>
</gene>
<dbReference type="Gene3D" id="1.10.1760.20">
    <property type="match status" value="1"/>
</dbReference>
<feature type="transmembrane region" description="Helical" evidence="9">
    <location>
        <begin position="160"/>
        <end position="187"/>
    </location>
</feature>
<evidence type="ECO:0000256" key="4">
    <source>
        <dbReference type="ARBA" id="ARBA00022475"/>
    </source>
</evidence>
<organism evidence="10 11">
    <name type="scientific">Sediminibacillus dalangtanensis</name>
    <dbReference type="NCBI Taxonomy" id="2729421"/>
    <lineage>
        <taxon>Bacteria</taxon>
        <taxon>Bacillati</taxon>
        <taxon>Bacillota</taxon>
        <taxon>Bacilli</taxon>
        <taxon>Bacillales</taxon>
        <taxon>Bacillaceae</taxon>
        <taxon>Sediminibacillus</taxon>
    </lineage>
</organism>
<name>A0ABX7VX44_9BACI</name>
<evidence type="ECO:0000256" key="8">
    <source>
        <dbReference type="PIRNR" id="PIRNR037778"/>
    </source>
</evidence>
<keyword evidence="7 8" id="KW-0472">Membrane</keyword>
<dbReference type="InterPro" id="IPR025720">
    <property type="entry name" value="RibU"/>
</dbReference>
<comment type="similarity">
    <text evidence="2 8">Belongs to the prokaryotic riboflavin transporter (P-RFT) (TC 2.A.87) family.</text>
</comment>
<evidence type="ECO:0000256" key="7">
    <source>
        <dbReference type="ARBA" id="ARBA00023136"/>
    </source>
</evidence>
<feature type="transmembrane region" description="Helical" evidence="9">
    <location>
        <begin position="52"/>
        <end position="71"/>
    </location>
</feature>
<comment type="function">
    <text evidence="8">Probably a riboflavin-binding protein that interacts with the energy-coupling factor (ECF) ABC-transporter complex.</text>
</comment>
<keyword evidence="3 8" id="KW-0813">Transport</keyword>
<comment type="subcellular location">
    <subcellularLocation>
        <location evidence="1">Cell membrane</location>
        <topology evidence="1">Multi-pass membrane protein</topology>
    </subcellularLocation>
</comment>
<protein>
    <recommendedName>
        <fullName evidence="8">Riboflavin transporter</fullName>
    </recommendedName>
</protein>
<reference evidence="10 11" key="1">
    <citation type="submission" date="2019-12" db="EMBL/GenBank/DDBJ databases">
        <title>The whole genome sequencing of a strain isolated from a Mars analog, Dalangtan Playa.</title>
        <authorList>
            <person name="Huang T."/>
        </authorList>
    </citation>
    <scope>NUCLEOTIDE SEQUENCE [LARGE SCALE GENOMIC DNA]</scope>
    <source>
        <strain evidence="10 11">DP4-553-S</strain>
    </source>
</reference>
<dbReference type="EMBL" id="CP046956">
    <property type="protein sequence ID" value="QTN00171.1"/>
    <property type="molecule type" value="Genomic_DNA"/>
</dbReference>
<dbReference type="Proteomes" id="UP000665043">
    <property type="component" value="Chromosome"/>
</dbReference>
<dbReference type="PANTHER" id="PTHR38438">
    <property type="entry name" value="RIBOFLAVIN TRANSPORTER RIBU"/>
    <property type="match status" value="1"/>
</dbReference>
<accession>A0ABX7VX44</accession>
<feature type="transmembrane region" description="Helical" evidence="9">
    <location>
        <begin position="20"/>
        <end position="40"/>
    </location>
</feature>
<evidence type="ECO:0000256" key="5">
    <source>
        <dbReference type="ARBA" id="ARBA00022692"/>
    </source>
</evidence>
<keyword evidence="5 9" id="KW-0812">Transmembrane</keyword>
<evidence type="ECO:0000313" key="11">
    <source>
        <dbReference type="Proteomes" id="UP000665043"/>
    </source>
</evidence>
<evidence type="ECO:0000313" key="10">
    <source>
        <dbReference type="EMBL" id="QTN00171.1"/>
    </source>
</evidence>
<keyword evidence="4 8" id="KW-1003">Cell membrane</keyword>
<evidence type="ECO:0000256" key="9">
    <source>
        <dbReference type="SAM" id="Phobius"/>
    </source>
</evidence>
<dbReference type="PIRSF" id="PIRSF037778">
    <property type="entry name" value="UCP037778_transp_RibU"/>
    <property type="match status" value="1"/>
</dbReference>
<evidence type="ECO:0000256" key="6">
    <source>
        <dbReference type="ARBA" id="ARBA00022989"/>
    </source>
</evidence>
<proteinExistence type="inferred from homology"/>
<evidence type="ECO:0000256" key="3">
    <source>
        <dbReference type="ARBA" id="ARBA00022448"/>
    </source>
</evidence>
<dbReference type="Pfam" id="PF12822">
    <property type="entry name" value="ECF_trnsprt"/>
    <property type="match status" value="1"/>
</dbReference>